<dbReference type="PROSITE" id="PS50097">
    <property type="entry name" value="BTB"/>
    <property type="match status" value="1"/>
</dbReference>
<dbReference type="InterPro" id="IPR051210">
    <property type="entry name" value="Ub_ligase/GEF_domain"/>
</dbReference>
<evidence type="ECO:0000256" key="1">
    <source>
        <dbReference type="ARBA" id="ARBA00022737"/>
    </source>
</evidence>
<feature type="domain" description="Lipoyl-binding" evidence="5">
    <location>
        <begin position="33"/>
        <end position="109"/>
    </location>
</feature>
<evidence type="ECO:0000313" key="6">
    <source>
        <dbReference type="EMBL" id="RQM17282.1"/>
    </source>
</evidence>
<dbReference type="Gene3D" id="3.30.710.10">
    <property type="entry name" value="Potassium Channel Kv1.1, Chain A"/>
    <property type="match status" value="1"/>
</dbReference>
<evidence type="ECO:0000256" key="3">
    <source>
        <dbReference type="PROSITE-ProRule" id="PRU00235"/>
    </source>
</evidence>
<dbReference type="Pfam" id="PF00364">
    <property type="entry name" value="Biotin_lipoyl"/>
    <property type="match status" value="1"/>
</dbReference>
<feature type="repeat" description="RCC1" evidence="3">
    <location>
        <begin position="700"/>
        <end position="751"/>
    </location>
</feature>
<comment type="caution">
    <text evidence="6">The sequence shown here is derived from an EMBL/GenBank/DDBJ whole genome shotgun (WGS) entry which is preliminary data.</text>
</comment>
<keyword evidence="2" id="KW-0450">Lipoyl</keyword>
<dbReference type="FunFam" id="2.40.50.100:FF:000010">
    <property type="entry name" value="Acetyltransferase component of pyruvate dehydrogenase complex"/>
    <property type="match status" value="1"/>
</dbReference>
<dbReference type="SMART" id="SM00225">
    <property type="entry name" value="BTB"/>
    <property type="match status" value="1"/>
</dbReference>
<feature type="repeat" description="RCC1" evidence="3">
    <location>
        <begin position="594"/>
        <end position="647"/>
    </location>
</feature>
<dbReference type="SUPFAM" id="SSF48371">
    <property type="entry name" value="ARM repeat"/>
    <property type="match status" value="1"/>
</dbReference>
<keyword evidence="1" id="KW-0677">Repeat</keyword>
<feature type="domain" description="BTB" evidence="4">
    <location>
        <begin position="779"/>
        <end position="846"/>
    </location>
</feature>
<accession>A0A425CJT9</accession>
<dbReference type="SUPFAM" id="SSF51230">
    <property type="entry name" value="Single hybrid motif"/>
    <property type="match status" value="1"/>
</dbReference>
<reference evidence="6 7" key="1">
    <citation type="submission" date="2018-06" db="EMBL/GenBank/DDBJ databases">
        <title>Comparative genomics of downy mildews reveals potential adaptations to biotrophy.</title>
        <authorList>
            <person name="Fletcher K."/>
            <person name="Klosterman S.J."/>
            <person name="Derevnina L."/>
            <person name="Martin F."/>
            <person name="Koike S."/>
            <person name="Reyes Chin-Wo S."/>
            <person name="Mou B."/>
            <person name="Michelmore R."/>
        </authorList>
    </citation>
    <scope>NUCLEOTIDE SEQUENCE [LARGE SCALE GENOMIC DNA]</scope>
    <source>
        <strain evidence="6 7">R13</strain>
    </source>
</reference>
<feature type="repeat" description="RCC1" evidence="3">
    <location>
        <begin position="490"/>
        <end position="541"/>
    </location>
</feature>
<dbReference type="Pfam" id="PF25390">
    <property type="entry name" value="WD40_RLD"/>
    <property type="match status" value="1"/>
</dbReference>
<dbReference type="SUPFAM" id="SSF54695">
    <property type="entry name" value="POZ domain"/>
    <property type="match status" value="1"/>
</dbReference>
<dbReference type="PANTHER" id="PTHR22870:SF155">
    <property type="entry name" value="E3 UBIQUITIN-PROTEIN LIGASE HERC1-RELATED"/>
    <property type="match status" value="1"/>
</dbReference>
<dbReference type="InterPro" id="IPR011989">
    <property type="entry name" value="ARM-like"/>
</dbReference>
<dbReference type="EMBL" id="QKXF01000099">
    <property type="protein sequence ID" value="RQM17282.1"/>
    <property type="molecule type" value="Genomic_DNA"/>
</dbReference>
<dbReference type="Pfam" id="PF00651">
    <property type="entry name" value="BTB"/>
    <property type="match status" value="1"/>
</dbReference>
<dbReference type="InterPro" id="IPR000210">
    <property type="entry name" value="BTB/POZ_dom"/>
</dbReference>
<dbReference type="CDD" id="cd14733">
    <property type="entry name" value="BACK"/>
    <property type="match status" value="1"/>
</dbReference>
<dbReference type="PRINTS" id="PR00633">
    <property type="entry name" value="RCCNDNSATION"/>
</dbReference>
<dbReference type="PROSITE" id="PS00626">
    <property type="entry name" value="RCC1_2"/>
    <property type="match status" value="2"/>
</dbReference>
<dbReference type="Gene3D" id="1.25.10.10">
    <property type="entry name" value="Leucine-rich Repeat Variant"/>
    <property type="match status" value="1"/>
</dbReference>
<dbReference type="Gene3D" id="2.130.10.30">
    <property type="entry name" value="Regulator of chromosome condensation 1/beta-lactamase-inhibitor protein II"/>
    <property type="match status" value="2"/>
</dbReference>
<dbReference type="InterPro" id="IPR011333">
    <property type="entry name" value="SKP1/BTB/POZ_sf"/>
</dbReference>
<dbReference type="InterPro" id="IPR058923">
    <property type="entry name" value="RCC1-like_dom"/>
</dbReference>
<gene>
    <name evidence="6" type="ORF">DD237_000742</name>
</gene>
<dbReference type="PANTHER" id="PTHR22870">
    <property type="entry name" value="REGULATOR OF CHROMOSOME CONDENSATION"/>
    <property type="match status" value="1"/>
</dbReference>
<proteinExistence type="predicted"/>
<dbReference type="InterPro" id="IPR016024">
    <property type="entry name" value="ARM-type_fold"/>
</dbReference>
<dbReference type="Proteomes" id="UP000286097">
    <property type="component" value="Unassembled WGS sequence"/>
</dbReference>
<dbReference type="InterPro" id="IPR000408">
    <property type="entry name" value="Reg_chr_condens"/>
</dbReference>
<sequence>MLRTTAFLLRTALPAPRRVTSCVMRSFSSYPPHEVIGLPSLSPTMDTGNMAKWNKKEGDEIAAGDIVCEIETDKAVVDYEATDDMFLAKILIPEGAENIPVGQPMMVVCEEEESIAAFKNFQLEDASAAPPASPVVSKDVSGSSKTQESVISQDSLVDVPTAEKTVTTPAVPAAPMAVMHCVMLHSIAVSFQILHTSFDAVGHCWFFAPTPAVAAYPKNTDIQSRGRFLMRLWVLRTFHALPVHKEVAGKTGAMKAIVNAMERHITNDTVQEDGCHALRSCCIPLLWYLNLVLAREQGAILAVINAMKLHPENEALQAEGCWALLVFCSNTEENDAVVKPHALLIYKAVAAYPKNTDIQSRGRFLMNSYGELMLDDRMDRNHPTQVDFGNRNDDKRVIDVACGNEQTVILFDHGDVVACGNNERYVEVFWFLYESALLVTLSLLVSGQCAIGTTEQVPTLRFLPDLSSYRTVRIFSGNGSEHVAALSADGNLYTVGYNKNGQLGLGTATNVAEATLVRELAGKRVVEVSCSYFHTAIVIDNGDLYGCGCNDYGQLGLGDYNGQLVPQPVEYFFRHPVLAVACGQHYTVASLRDGGVVAFGKNDHGQLGLDSTSEPVLYPTRLAPPLDRAMVPQLSCGYHHTAIVTVDGAVYTFGRNDYGQLGLGHKLHMFRPTVVKSLSRMRITQVACGCYHTLALSDDGKVFPFGRNNHGQLGLETSVDCLSPQLISALRSKTVTKIAAGFYHSVCLTGTSQRKTQSTKGTGTLSADLRKMLNNPTRSDVTFLVEGRQFFAHSCILIARCEPLEKMLDGRMKDGSQSEIVIPEYSYDVFAALIEFLYSDQVATLNSPDLTAGTHISDNAIECVVIVYFMRVFLPLYFTLELHALADHYLIASLRSLCENALLRILSVENVAIIIESAHFRDAFTLKKRCSGFIMDHFARVVTTPAFLGLPQELLQEMLLLATQQGLSIANQITAGDR</sequence>
<protein>
    <recommendedName>
        <fullName evidence="8">BTB domain-containing protein</fullName>
    </recommendedName>
</protein>
<evidence type="ECO:0000259" key="4">
    <source>
        <dbReference type="PROSITE" id="PS50097"/>
    </source>
</evidence>
<dbReference type="PROSITE" id="PS50968">
    <property type="entry name" value="BIOTINYL_LIPOYL"/>
    <property type="match status" value="1"/>
</dbReference>
<dbReference type="PROSITE" id="PS50012">
    <property type="entry name" value="RCC1_3"/>
    <property type="match status" value="5"/>
</dbReference>
<organism evidence="6 7">
    <name type="scientific">Peronospora effusa</name>
    <dbReference type="NCBI Taxonomy" id="542832"/>
    <lineage>
        <taxon>Eukaryota</taxon>
        <taxon>Sar</taxon>
        <taxon>Stramenopiles</taxon>
        <taxon>Oomycota</taxon>
        <taxon>Peronosporomycetes</taxon>
        <taxon>Peronosporales</taxon>
        <taxon>Peronosporaceae</taxon>
        <taxon>Peronospora</taxon>
    </lineage>
</organism>
<name>A0A425CJT9_9STRA</name>
<feature type="repeat" description="RCC1" evidence="3">
    <location>
        <begin position="648"/>
        <end position="699"/>
    </location>
</feature>
<dbReference type="InterPro" id="IPR000089">
    <property type="entry name" value="Biotin_lipoyl"/>
</dbReference>
<dbReference type="InterPro" id="IPR011053">
    <property type="entry name" value="Single_hybrid_motif"/>
</dbReference>
<dbReference type="VEuPathDB" id="FungiDB:DD237_000742"/>
<dbReference type="SUPFAM" id="SSF50985">
    <property type="entry name" value="RCC1/BLIP-II"/>
    <property type="match status" value="2"/>
</dbReference>
<dbReference type="InterPro" id="IPR009091">
    <property type="entry name" value="RCC1/BLIP-II"/>
</dbReference>
<dbReference type="CDD" id="cd06849">
    <property type="entry name" value="lipoyl_domain"/>
    <property type="match status" value="1"/>
</dbReference>
<feature type="repeat" description="RCC1" evidence="3">
    <location>
        <begin position="542"/>
        <end position="593"/>
    </location>
</feature>
<evidence type="ECO:0000313" key="7">
    <source>
        <dbReference type="Proteomes" id="UP000286097"/>
    </source>
</evidence>
<dbReference type="AlphaFoldDB" id="A0A425CJT9"/>
<evidence type="ECO:0000259" key="5">
    <source>
        <dbReference type="PROSITE" id="PS50968"/>
    </source>
</evidence>
<evidence type="ECO:0008006" key="8">
    <source>
        <dbReference type="Google" id="ProtNLM"/>
    </source>
</evidence>
<dbReference type="Gene3D" id="2.40.50.100">
    <property type="match status" value="1"/>
</dbReference>
<evidence type="ECO:0000256" key="2">
    <source>
        <dbReference type="ARBA" id="ARBA00022823"/>
    </source>
</evidence>